<gene>
    <name evidence="3" type="ORF">C1SCF055_LOCUS20050</name>
</gene>
<keyword evidence="1" id="KW-1133">Transmembrane helix</keyword>
<reference evidence="3" key="1">
    <citation type="submission" date="2022-10" db="EMBL/GenBank/DDBJ databases">
        <authorList>
            <person name="Chen Y."/>
            <person name="Dougan E. K."/>
            <person name="Chan C."/>
            <person name="Rhodes N."/>
            <person name="Thang M."/>
        </authorList>
    </citation>
    <scope>NUCLEOTIDE SEQUENCE</scope>
</reference>
<reference evidence="4" key="2">
    <citation type="submission" date="2024-04" db="EMBL/GenBank/DDBJ databases">
        <authorList>
            <person name="Chen Y."/>
            <person name="Shah S."/>
            <person name="Dougan E. K."/>
            <person name="Thang M."/>
            <person name="Chan C."/>
        </authorList>
    </citation>
    <scope>NUCLEOTIDE SEQUENCE [LARGE SCALE GENOMIC DNA]</scope>
</reference>
<dbReference type="SUPFAM" id="SSF52087">
    <property type="entry name" value="CRAL/TRIO domain"/>
    <property type="match status" value="1"/>
</dbReference>
<evidence type="ECO:0000313" key="3">
    <source>
        <dbReference type="EMBL" id="CAI3993284.1"/>
    </source>
</evidence>
<dbReference type="GO" id="GO:1902936">
    <property type="term" value="F:phosphatidylinositol bisphosphate binding"/>
    <property type="evidence" value="ECO:0007669"/>
    <property type="project" value="TreeGrafter"/>
</dbReference>
<proteinExistence type="predicted"/>
<dbReference type="OrthoDB" id="440711at2759"/>
<dbReference type="Pfam" id="PF00650">
    <property type="entry name" value="CRAL_TRIO"/>
    <property type="match status" value="1"/>
</dbReference>
<dbReference type="PANTHER" id="PTHR10174:SF208">
    <property type="entry name" value="CRAL-TRIO DOMAIN-CONTAINING PROTEIN DDB_G0278031"/>
    <property type="match status" value="1"/>
</dbReference>
<dbReference type="InterPro" id="IPR036865">
    <property type="entry name" value="CRAL-TRIO_dom_sf"/>
</dbReference>
<feature type="transmembrane region" description="Helical" evidence="1">
    <location>
        <begin position="198"/>
        <end position="218"/>
    </location>
</feature>
<dbReference type="EMBL" id="CAMXCT020001813">
    <property type="protein sequence ID" value="CAL1146659.1"/>
    <property type="molecule type" value="Genomic_DNA"/>
</dbReference>
<protein>
    <submittedName>
        <fullName evidence="5">Alpha-tocopherol transfer protein</fullName>
    </submittedName>
</protein>
<comment type="caution">
    <text evidence="3">The sequence shown here is derived from an EMBL/GenBank/DDBJ whole genome shotgun (WGS) entry which is preliminary data.</text>
</comment>
<evidence type="ECO:0000256" key="1">
    <source>
        <dbReference type="SAM" id="Phobius"/>
    </source>
</evidence>
<dbReference type="PROSITE" id="PS50191">
    <property type="entry name" value="CRAL_TRIO"/>
    <property type="match status" value="1"/>
</dbReference>
<evidence type="ECO:0000313" key="5">
    <source>
        <dbReference type="EMBL" id="CAL4780596.1"/>
    </source>
</evidence>
<dbReference type="CDD" id="cd00170">
    <property type="entry name" value="SEC14"/>
    <property type="match status" value="1"/>
</dbReference>
<dbReference type="EMBL" id="CAMXCT010001813">
    <property type="protein sequence ID" value="CAI3993284.1"/>
    <property type="molecule type" value="Genomic_DNA"/>
</dbReference>
<dbReference type="PANTHER" id="PTHR10174">
    <property type="entry name" value="ALPHA-TOCOPHEROL TRANSFER PROTEIN-RELATED"/>
    <property type="match status" value="1"/>
</dbReference>
<keyword evidence="6" id="KW-1185">Reference proteome</keyword>
<evidence type="ECO:0000313" key="6">
    <source>
        <dbReference type="Proteomes" id="UP001152797"/>
    </source>
</evidence>
<evidence type="ECO:0000259" key="2">
    <source>
        <dbReference type="PROSITE" id="PS50191"/>
    </source>
</evidence>
<organism evidence="3">
    <name type="scientific">Cladocopium goreaui</name>
    <dbReference type="NCBI Taxonomy" id="2562237"/>
    <lineage>
        <taxon>Eukaryota</taxon>
        <taxon>Sar</taxon>
        <taxon>Alveolata</taxon>
        <taxon>Dinophyceae</taxon>
        <taxon>Suessiales</taxon>
        <taxon>Symbiodiniaceae</taxon>
        <taxon>Cladocopium</taxon>
    </lineage>
</organism>
<evidence type="ECO:0000313" key="4">
    <source>
        <dbReference type="EMBL" id="CAL1146659.1"/>
    </source>
</evidence>
<feature type="domain" description="CRAL-TRIO" evidence="2">
    <location>
        <begin position="92"/>
        <end position="257"/>
    </location>
</feature>
<dbReference type="GO" id="GO:0016020">
    <property type="term" value="C:membrane"/>
    <property type="evidence" value="ECO:0007669"/>
    <property type="project" value="TreeGrafter"/>
</dbReference>
<dbReference type="SMART" id="SM00516">
    <property type="entry name" value="SEC14"/>
    <property type="match status" value="1"/>
</dbReference>
<dbReference type="Proteomes" id="UP001152797">
    <property type="component" value="Unassembled WGS sequence"/>
</dbReference>
<keyword evidence="1" id="KW-0812">Transmembrane</keyword>
<dbReference type="EMBL" id="CAMXCT030001813">
    <property type="protein sequence ID" value="CAL4780596.1"/>
    <property type="molecule type" value="Genomic_DNA"/>
</dbReference>
<dbReference type="AlphaFoldDB" id="A0A9P1CJK2"/>
<dbReference type="InterPro" id="IPR001251">
    <property type="entry name" value="CRAL-TRIO_dom"/>
</dbReference>
<keyword evidence="1" id="KW-0472">Membrane</keyword>
<name>A0A9P1CJK2_9DINO</name>
<dbReference type="Gene3D" id="3.40.525.10">
    <property type="entry name" value="CRAL-TRIO lipid binding domain"/>
    <property type="match status" value="1"/>
</dbReference>
<accession>A0A9P1CJK2</accession>
<sequence length="272" mass="30657">MWAENVVGILSEHPQINEDDEKVKGRVVDEDALLEIRRLLGQEKGLALSDSFLRKCLVYQNGCVQRASGTAERFIAFRRAERWPFRLMVWDVDVALRTGLHWLLPGVAASDALPAVCLVFNMAALDPSRCSIQQYQKLTLFLMECATDALAVQQRGVALLADFRELNVGRFRRALGVEDIKRGLRCWVGSFPCRVRRIWLLGAPTVVRWLIAAVSNFLSAKVRQRIRMTENVKDVAEDLGLCINLPTSLGGESHFDWDAEVQKYLTASKVSL</sequence>